<dbReference type="InterPro" id="IPR036864">
    <property type="entry name" value="Zn2-C6_fun-type_DNA-bd_sf"/>
</dbReference>
<keyword evidence="5" id="KW-0539">Nucleus</keyword>
<feature type="domain" description="Zn(2)-C6 fungal-type" evidence="7">
    <location>
        <begin position="36"/>
        <end position="65"/>
    </location>
</feature>
<dbReference type="InterPro" id="IPR001138">
    <property type="entry name" value="Zn2Cys6_DnaBD"/>
</dbReference>
<feature type="region of interest" description="Disordered" evidence="6">
    <location>
        <begin position="183"/>
        <end position="212"/>
    </location>
</feature>
<dbReference type="Proteomes" id="UP000053411">
    <property type="component" value="Unassembled WGS sequence"/>
</dbReference>
<name>A0A0D2GYK8_9EURO</name>
<evidence type="ECO:0000256" key="3">
    <source>
        <dbReference type="ARBA" id="ARBA00023125"/>
    </source>
</evidence>
<evidence type="ECO:0000313" key="9">
    <source>
        <dbReference type="Proteomes" id="UP000053411"/>
    </source>
</evidence>
<dbReference type="GeneID" id="27715427"/>
<sequence>MAESESPRKRQRTKGPADNENASGNLNEPVKRATRACDQCRAQKKRCDSGHPCQTCQRASLECHYGKLARKRGFPTGYVRIIEALWALVFQAVPNSEETALHLLKQSKIGYDNEGKATLLNSHFSEVYSSRKAWLDSSIRREVDKLALQLEDGVAREIGAYSDMVTAPLLDWTVTTDVAVGQPSHSQQAIGTSAEHEKDDSHRNEVAPHDRRSEPLISIPANAWSLVETYFKFTHSWLPLTAKHSIVRALTEAQEAPQLHSRSKCLLWSIFALACLQQPGDTNEYLSKRFSCEAKRLIWTEARSFELSHAQALVVLTTLDMAKGRWEAASLTLRRFIQAMVYLQRSRPPPIEMMPELKRTVLAGFVLDTLLAARTGTIPQLRSTEVSIAIQFSENEADEWEQSSPSNVPALSHRPLRVLSTFKQYVMLLSILNDSLCGFHTNEDCEINLHQCRQRLSKWKLDLPKHCQGQPAATTEIAMEVLPPVANLTLTAEMVSCLLLGRREASDNPMMYSSFTDQVKSVSKEAYEMAFGSAAWRGILDLDVHRNRLGWSSEGSNDCLDVTSQEQSYHINLEEPNPDPIMEGSPTRSLICTHGLFKQPRPEARGLNKTNQFATQQVAELTHSEFDAVPTMNSTRTPGQSFPLLNFNQGSILSETLYDTSKEYSDEAIEALLEEFSEQQNVSWDEMEAQCMYNLGFMSPSGTMS</sequence>
<accession>A0A0D2GYK8</accession>
<dbReference type="InterPro" id="IPR052783">
    <property type="entry name" value="Metabolic/Drug-Res_Regulator"/>
</dbReference>
<dbReference type="InterPro" id="IPR007219">
    <property type="entry name" value="XnlR_reg_dom"/>
</dbReference>
<dbReference type="STRING" id="1442371.A0A0D2GYK8"/>
<dbReference type="PROSITE" id="PS00463">
    <property type="entry name" value="ZN2_CY6_FUNGAL_1"/>
    <property type="match status" value="1"/>
</dbReference>
<keyword evidence="3" id="KW-0238">DNA-binding</keyword>
<dbReference type="Pfam" id="PF04082">
    <property type="entry name" value="Fungal_trans"/>
    <property type="match status" value="1"/>
</dbReference>
<evidence type="ECO:0000256" key="1">
    <source>
        <dbReference type="ARBA" id="ARBA00022723"/>
    </source>
</evidence>
<dbReference type="AlphaFoldDB" id="A0A0D2GYK8"/>
<protein>
    <recommendedName>
        <fullName evidence="7">Zn(2)-C6 fungal-type domain-containing protein</fullName>
    </recommendedName>
</protein>
<reference evidence="8 9" key="1">
    <citation type="submission" date="2015-01" db="EMBL/GenBank/DDBJ databases">
        <title>The Genome Sequence of Fonsecaea multimorphosa CBS 102226.</title>
        <authorList>
            <consortium name="The Broad Institute Genomics Platform"/>
            <person name="Cuomo C."/>
            <person name="de Hoog S."/>
            <person name="Gorbushina A."/>
            <person name="Stielow B."/>
            <person name="Teixiera M."/>
            <person name="Abouelleil A."/>
            <person name="Chapman S.B."/>
            <person name="Priest M."/>
            <person name="Young S.K."/>
            <person name="Wortman J."/>
            <person name="Nusbaum C."/>
            <person name="Birren B."/>
        </authorList>
    </citation>
    <scope>NUCLEOTIDE SEQUENCE [LARGE SCALE GENOMIC DNA]</scope>
    <source>
        <strain evidence="8 9">CBS 102226</strain>
    </source>
</reference>
<dbReference type="OrthoDB" id="4064873at2759"/>
<dbReference type="GO" id="GO:0000981">
    <property type="term" value="F:DNA-binding transcription factor activity, RNA polymerase II-specific"/>
    <property type="evidence" value="ECO:0007669"/>
    <property type="project" value="InterPro"/>
</dbReference>
<gene>
    <name evidence="8" type="ORF">Z520_09681</name>
</gene>
<dbReference type="PANTHER" id="PTHR47655">
    <property type="entry name" value="QUINIC ACID UTILIZATION ACTIVATOR"/>
    <property type="match status" value="1"/>
</dbReference>
<organism evidence="8 9">
    <name type="scientific">Fonsecaea multimorphosa CBS 102226</name>
    <dbReference type="NCBI Taxonomy" id="1442371"/>
    <lineage>
        <taxon>Eukaryota</taxon>
        <taxon>Fungi</taxon>
        <taxon>Dikarya</taxon>
        <taxon>Ascomycota</taxon>
        <taxon>Pezizomycotina</taxon>
        <taxon>Eurotiomycetes</taxon>
        <taxon>Chaetothyriomycetidae</taxon>
        <taxon>Chaetothyriales</taxon>
        <taxon>Herpotrichiellaceae</taxon>
        <taxon>Fonsecaea</taxon>
    </lineage>
</organism>
<dbReference type="RefSeq" id="XP_016628758.1">
    <property type="nucleotide sequence ID" value="XM_016780175.1"/>
</dbReference>
<keyword evidence="9" id="KW-1185">Reference proteome</keyword>
<feature type="compositionally biased region" description="Basic and acidic residues" evidence="6">
    <location>
        <begin position="194"/>
        <end position="212"/>
    </location>
</feature>
<keyword evidence="1" id="KW-0479">Metal-binding</keyword>
<dbReference type="SUPFAM" id="SSF57701">
    <property type="entry name" value="Zn2/Cys6 DNA-binding domain"/>
    <property type="match status" value="1"/>
</dbReference>
<dbReference type="Gene3D" id="4.10.240.10">
    <property type="entry name" value="Zn(2)-C6 fungal-type DNA-binding domain"/>
    <property type="match status" value="1"/>
</dbReference>
<evidence type="ECO:0000256" key="6">
    <source>
        <dbReference type="SAM" id="MobiDB-lite"/>
    </source>
</evidence>
<feature type="region of interest" description="Disordered" evidence="6">
    <location>
        <begin position="1"/>
        <end position="28"/>
    </location>
</feature>
<proteinExistence type="predicted"/>
<dbReference type="CDD" id="cd12148">
    <property type="entry name" value="fungal_TF_MHR"/>
    <property type="match status" value="1"/>
</dbReference>
<dbReference type="SMART" id="SM00066">
    <property type="entry name" value="GAL4"/>
    <property type="match status" value="1"/>
</dbReference>
<dbReference type="VEuPathDB" id="FungiDB:Z520_09681"/>
<evidence type="ECO:0000256" key="5">
    <source>
        <dbReference type="ARBA" id="ARBA00023242"/>
    </source>
</evidence>
<keyword evidence="2" id="KW-0805">Transcription regulation</keyword>
<evidence type="ECO:0000256" key="2">
    <source>
        <dbReference type="ARBA" id="ARBA00023015"/>
    </source>
</evidence>
<dbReference type="GO" id="GO:0008270">
    <property type="term" value="F:zinc ion binding"/>
    <property type="evidence" value="ECO:0007669"/>
    <property type="project" value="InterPro"/>
</dbReference>
<dbReference type="PROSITE" id="PS50048">
    <property type="entry name" value="ZN2_CY6_FUNGAL_2"/>
    <property type="match status" value="1"/>
</dbReference>
<dbReference type="GO" id="GO:0003677">
    <property type="term" value="F:DNA binding"/>
    <property type="evidence" value="ECO:0007669"/>
    <property type="project" value="UniProtKB-KW"/>
</dbReference>
<evidence type="ECO:0000313" key="8">
    <source>
        <dbReference type="EMBL" id="KIX94635.1"/>
    </source>
</evidence>
<dbReference type="CDD" id="cd00067">
    <property type="entry name" value="GAL4"/>
    <property type="match status" value="1"/>
</dbReference>
<dbReference type="PANTHER" id="PTHR47655:SF2">
    <property type="entry name" value="QUINIC ACID UTILIZATION ACTIVATOR"/>
    <property type="match status" value="1"/>
</dbReference>
<evidence type="ECO:0000256" key="4">
    <source>
        <dbReference type="ARBA" id="ARBA00023163"/>
    </source>
</evidence>
<evidence type="ECO:0000259" key="7">
    <source>
        <dbReference type="PROSITE" id="PS50048"/>
    </source>
</evidence>
<dbReference type="EMBL" id="KN848086">
    <property type="protein sequence ID" value="KIX94635.1"/>
    <property type="molecule type" value="Genomic_DNA"/>
</dbReference>
<keyword evidence="4" id="KW-0804">Transcription</keyword>
<dbReference type="Pfam" id="PF00172">
    <property type="entry name" value="Zn_clus"/>
    <property type="match status" value="1"/>
</dbReference>
<dbReference type="GO" id="GO:0006351">
    <property type="term" value="P:DNA-templated transcription"/>
    <property type="evidence" value="ECO:0007669"/>
    <property type="project" value="InterPro"/>
</dbReference>
<dbReference type="GO" id="GO:0045944">
    <property type="term" value="P:positive regulation of transcription by RNA polymerase II"/>
    <property type="evidence" value="ECO:0007669"/>
    <property type="project" value="TreeGrafter"/>
</dbReference>